<accession>A0A328PTJ6</accession>
<protein>
    <submittedName>
        <fullName evidence="1">Uncharacterized protein</fullName>
    </submittedName>
</protein>
<dbReference type="AlphaFoldDB" id="A0A328PTJ6"/>
<organism evidence="1 2">
    <name type="scientific">Mycoplasma wenyonii</name>
    <dbReference type="NCBI Taxonomy" id="65123"/>
    <lineage>
        <taxon>Bacteria</taxon>
        <taxon>Bacillati</taxon>
        <taxon>Mycoplasmatota</taxon>
        <taxon>Mollicutes</taxon>
        <taxon>Mycoplasmataceae</taxon>
        <taxon>Mycoplasma</taxon>
    </lineage>
</organism>
<name>A0A328PTJ6_9MOLU</name>
<evidence type="ECO:0000313" key="1">
    <source>
        <dbReference type="EMBL" id="RAO95050.1"/>
    </source>
</evidence>
<sequence>MPSLPLKGIFSILFVGGAVTGISTIPQLLSKNRKVPRLILGRGNNGKELYIRLIDLQKQDGSQIEIGDENEDDKKFTSVNLWLDDVQLDFRGGKHSLKSPNKDGKYYLLEAKGNNKFLGGKKIPASDTRTDSLKQYANNNPNYIQLEKSQWAGFSNYTSSNTQLEEIQSCVYSISEEEGYDSHIFVVCSPHQDTGLWHYRGAQYLARDFDRKEIVR</sequence>
<dbReference type="Proteomes" id="UP000249762">
    <property type="component" value="Unassembled WGS sequence"/>
</dbReference>
<reference evidence="2" key="1">
    <citation type="submission" date="2018-06" db="EMBL/GenBank/DDBJ databases">
        <authorList>
            <person name="Martinez Ocampo F."/>
            <person name="Quiroz Castaneda R.E."/>
            <person name="Rojas Lopez X."/>
        </authorList>
    </citation>
    <scope>NUCLEOTIDE SEQUENCE [LARGE SCALE GENOMIC DNA]</scope>
    <source>
        <strain evidence="2">INIFAP02</strain>
    </source>
</reference>
<gene>
    <name evidence="1" type="ORF">DNK47_01715</name>
</gene>
<keyword evidence="2" id="KW-1185">Reference proteome</keyword>
<comment type="caution">
    <text evidence="1">The sequence shown here is derived from an EMBL/GenBank/DDBJ whole genome shotgun (WGS) entry which is preliminary data.</text>
</comment>
<evidence type="ECO:0000313" key="2">
    <source>
        <dbReference type="Proteomes" id="UP000249762"/>
    </source>
</evidence>
<dbReference type="EMBL" id="QKVO01000005">
    <property type="protein sequence ID" value="RAO95050.1"/>
    <property type="molecule type" value="Genomic_DNA"/>
</dbReference>
<proteinExistence type="predicted"/>
<dbReference type="RefSeq" id="WP_112665381.1">
    <property type="nucleotide sequence ID" value="NZ_QKVO01000005.1"/>
</dbReference>